<dbReference type="Proteomes" id="UP000570166">
    <property type="component" value="Unassembled WGS sequence"/>
</dbReference>
<protein>
    <submittedName>
        <fullName evidence="1">Uncharacterized protein</fullName>
    </submittedName>
</protein>
<gene>
    <name evidence="1" type="ORF">HZF05_16935</name>
</gene>
<dbReference type="AlphaFoldDB" id="A0A838L9Q8"/>
<reference evidence="1 2" key="1">
    <citation type="submission" date="2020-07" db="EMBL/GenBank/DDBJ databases">
        <authorList>
            <person name="Sun Q."/>
        </authorList>
    </citation>
    <scope>NUCLEOTIDE SEQUENCE [LARGE SCALE GENOMIC DNA]</scope>
    <source>
        <strain evidence="1 2">CGMCC 1.13654</strain>
    </source>
</reference>
<organism evidence="1 2">
    <name type="scientific">Sphingomonas chungangi</name>
    <dbReference type="NCBI Taxonomy" id="2683589"/>
    <lineage>
        <taxon>Bacteria</taxon>
        <taxon>Pseudomonadati</taxon>
        <taxon>Pseudomonadota</taxon>
        <taxon>Alphaproteobacteria</taxon>
        <taxon>Sphingomonadales</taxon>
        <taxon>Sphingomonadaceae</taxon>
        <taxon>Sphingomonas</taxon>
    </lineage>
</organism>
<proteinExistence type="predicted"/>
<dbReference type="RefSeq" id="WP_181638903.1">
    <property type="nucleotide sequence ID" value="NZ_JACEIB010000026.1"/>
</dbReference>
<name>A0A838L9Q8_9SPHN</name>
<evidence type="ECO:0000313" key="1">
    <source>
        <dbReference type="EMBL" id="MBA2935767.1"/>
    </source>
</evidence>
<evidence type="ECO:0000313" key="2">
    <source>
        <dbReference type="Proteomes" id="UP000570166"/>
    </source>
</evidence>
<accession>A0A838L9Q8</accession>
<keyword evidence="2" id="KW-1185">Reference proteome</keyword>
<comment type="caution">
    <text evidence="1">The sequence shown here is derived from an EMBL/GenBank/DDBJ whole genome shotgun (WGS) entry which is preliminary data.</text>
</comment>
<sequence length="47" mass="5157">MAELVSGYVDQELIRLYPGMAHPSIGGEQAAILTSHARCFLRRLTAL</sequence>
<dbReference type="EMBL" id="JACEIB010000026">
    <property type="protein sequence ID" value="MBA2935767.1"/>
    <property type="molecule type" value="Genomic_DNA"/>
</dbReference>